<reference evidence="1" key="2">
    <citation type="journal article" date="2023" name="IMA Fungus">
        <title>Comparative genomic study of the Penicillium genus elucidates a diverse pangenome and 15 lateral gene transfer events.</title>
        <authorList>
            <person name="Petersen C."/>
            <person name="Sorensen T."/>
            <person name="Nielsen M.R."/>
            <person name="Sondergaard T.E."/>
            <person name="Sorensen J.L."/>
            <person name="Fitzpatrick D.A."/>
            <person name="Frisvad J.C."/>
            <person name="Nielsen K.L."/>
        </authorList>
    </citation>
    <scope>NUCLEOTIDE SEQUENCE</scope>
    <source>
        <strain evidence="1">IBT 29864</strain>
    </source>
</reference>
<sequence length="395" mass="45619">MADPRFEEIVQSMSLMPTEMAHAIIDDLRVLDVLKLLVYDDPMVTAAISSHPSCQALFGVAPNTFCERKELIQNYWNLAGRIGINFNTCWYRSVIALNVSYIKSEPFDSITNDLHARLFTYTKSQADVIDLNRYVVGSKRISHIISTASFEQLEEYCTTVHEAKVRFFQQASGQLRRACTLLEDNPDLLKRTLDPEQERRPNITHLTSRMNLIADKIAKSDMQKLVHTEHYRYIFYPLTPFDSALAELLRMMDDFDITTGSVLLLNKDGSSTHGHQHSPEIYRLVRVVIDGMAHHHIFWPKDPDRFGQNQVENEEGDTFRTGNTPWSEQPDLILDEPVEGPFFTPHKSGTNAQWVRPWEYAGREPFDTKEEEWVTSFVQLYRYLEKLGDKPNTVE</sequence>
<dbReference type="GeneID" id="81443736"/>
<dbReference type="EMBL" id="JAPZBS010000009">
    <property type="protein sequence ID" value="KAJ5359231.1"/>
    <property type="molecule type" value="Genomic_DNA"/>
</dbReference>
<evidence type="ECO:0000313" key="2">
    <source>
        <dbReference type="Proteomes" id="UP001147782"/>
    </source>
</evidence>
<comment type="caution">
    <text evidence="1">The sequence shown here is derived from an EMBL/GenBank/DDBJ whole genome shotgun (WGS) entry which is preliminary data.</text>
</comment>
<evidence type="ECO:0000313" key="1">
    <source>
        <dbReference type="EMBL" id="KAJ5359231.1"/>
    </source>
</evidence>
<keyword evidence="2" id="KW-1185">Reference proteome</keyword>
<dbReference type="AlphaFoldDB" id="A0A9W9UY87"/>
<proteinExistence type="predicted"/>
<name>A0A9W9UY87_9EURO</name>
<organism evidence="1 2">
    <name type="scientific">Penicillium cataractarum</name>
    <dbReference type="NCBI Taxonomy" id="2100454"/>
    <lineage>
        <taxon>Eukaryota</taxon>
        <taxon>Fungi</taxon>
        <taxon>Dikarya</taxon>
        <taxon>Ascomycota</taxon>
        <taxon>Pezizomycotina</taxon>
        <taxon>Eurotiomycetes</taxon>
        <taxon>Eurotiomycetidae</taxon>
        <taxon>Eurotiales</taxon>
        <taxon>Aspergillaceae</taxon>
        <taxon>Penicillium</taxon>
    </lineage>
</organism>
<dbReference type="OrthoDB" id="3478523at2759"/>
<dbReference type="Proteomes" id="UP001147782">
    <property type="component" value="Unassembled WGS sequence"/>
</dbReference>
<protein>
    <submittedName>
        <fullName evidence="1">Uncharacterized protein</fullName>
    </submittedName>
</protein>
<accession>A0A9W9UY87</accession>
<reference evidence="1" key="1">
    <citation type="submission" date="2022-11" db="EMBL/GenBank/DDBJ databases">
        <authorList>
            <person name="Petersen C."/>
        </authorList>
    </citation>
    <scope>NUCLEOTIDE SEQUENCE</scope>
    <source>
        <strain evidence="1">IBT 29864</strain>
    </source>
</reference>
<gene>
    <name evidence="1" type="ORF">N7496_011644</name>
</gene>
<dbReference type="RefSeq" id="XP_056550517.1">
    <property type="nucleotide sequence ID" value="XM_056704557.1"/>
</dbReference>